<evidence type="ECO:0000256" key="6">
    <source>
        <dbReference type="SAM" id="Coils"/>
    </source>
</evidence>
<evidence type="ECO:0000313" key="9">
    <source>
        <dbReference type="EMBL" id="KAK4312116.1"/>
    </source>
</evidence>
<dbReference type="Pfam" id="PF00642">
    <property type="entry name" value="zf-CCCH"/>
    <property type="match status" value="1"/>
</dbReference>
<proteinExistence type="predicted"/>
<feature type="zinc finger region" description="C3H1-type" evidence="5">
    <location>
        <begin position="66"/>
        <end position="93"/>
    </location>
</feature>
<feature type="domain" description="C3H1-type" evidence="8">
    <location>
        <begin position="105"/>
        <end position="131"/>
    </location>
</feature>
<dbReference type="PROSITE" id="PS50103">
    <property type="entry name" value="ZF_C3H1"/>
    <property type="match status" value="3"/>
</dbReference>
<evidence type="ECO:0000259" key="8">
    <source>
        <dbReference type="PROSITE" id="PS50103"/>
    </source>
</evidence>
<feature type="region of interest" description="Disordered" evidence="7">
    <location>
        <begin position="360"/>
        <end position="406"/>
    </location>
</feature>
<dbReference type="PANTHER" id="PTHR12675:SF6">
    <property type="entry name" value="ZINC FINGER CCCH DOMAIN-CONTAINING PROTEIN 10"/>
    <property type="match status" value="1"/>
</dbReference>
<dbReference type="PANTHER" id="PTHR12675">
    <property type="entry name" value="MUSCLEBLIND-LIKE PROTEIN"/>
    <property type="match status" value="1"/>
</dbReference>
<feature type="compositionally biased region" description="Low complexity" evidence="7">
    <location>
        <begin position="390"/>
        <end position="406"/>
    </location>
</feature>
<evidence type="ECO:0000256" key="7">
    <source>
        <dbReference type="SAM" id="MobiDB-lite"/>
    </source>
</evidence>
<feature type="domain" description="C3H1-type" evidence="8">
    <location>
        <begin position="163"/>
        <end position="192"/>
    </location>
</feature>
<evidence type="ECO:0000313" key="10">
    <source>
        <dbReference type="Proteomes" id="UP001292094"/>
    </source>
</evidence>
<sequence length="485" mass="53468">MNKGFHETILYVWSLLQRSSTSSPYCKQSPGTTFTSHQTIVQQHEMVEGMNGNVKDESTGSGNDHGDDDNICRDFLRNVCRRGNRCKFRHPEDGEHGPQRLTQVKADLIFCHDHQNGLCTRPMCRFIHCTGKDEDYYLRTGDIPPHILDQAIRKGQLGDVTLNGDGPICKDYLMGECSRRRGGKCKFRHLSQREYEQEIYGTNHRDPGQGPNHHDHSIMPDHLAKIQSPDPKRPRMDNELLQLDFQREGEFMLPMEDMGREVMGRDLSLRDFRDRDRERDRRGLEEMLLLRKQIDNLKKENASLKKEVSDLRATNEFLLDQVTTLRLSKAGGSMTAVTVPTVSLAPTIPVATSVRPLTAGLSQPMPITSDGSVVALPTGPPRPPPPPQAPQQAPGQSLAPPTQTVGVAPPGSAVVGSIAGVAVSLPQVVSTVSLNPQIAQATSMTCSIAPPSAQNMSQAISMSGATGHLVSYPIMTQPGLRPQLQ</sequence>
<evidence type="ECO:0000256" key="4">
    <source>
        <dbReference type="ARBA" id="ARBA00022833"/>
    </source>
</evidence>
<keyword evidence="4 5" id="KW-0862">Zinc</keyword>
<evidence type="ECO:0000256" key="3">
    <source>
        <dbReference type="ARBA" id="ARBA00022771"/>
    </source>
</evidence>
<feature type="zinc finger region" description="C3H1-type" evidence="5">
    <location>
        <begin position="163"/>
        <end position="192"/>
    </location>
</feature>
<dbReference type="EMBL" id="JAWZYT010001440">
    <property type="protein sequence ID" value="KAK4312116.1"/>
    <property type="molecule type" value="Genomic_DNA"/>
</dbReference>
<keyword evidence="10" id="KW-1185">Reference proteome</keyword>
<evidence type="ECO:0000256" key="2">
    <source>
        <dbReference type="ARBA" id="ARBA00022737"/>
    </source>
</evidence>
<keyword evidence="3 5" id="KW-0863">Zinc-finger</keyword>
<keyword evidence="6" id="KW-0175">Coiled coil</keyword>
<evidence type="ECO:0000256" key="5">
    <source>
        <dbReference type="PROSITE-ProRule" id="PRU00723"/>
    </source>
</evidence>
<feature type="compositionally biased region" description="Pro residues" evidence="7">
    <location>
        <begin position="378"/>
        <end position="389"/>
    </location>
</feature>
<dbReference type="InterPro" id="IPR000571">
    <property type="entry name" value="Znf_CCCH"/>
</dbReference>
<reference evidence="9" key="1">
    <citation type="submission" date="2023-11" db="EMBL/GenBank/DDBJ databases">
        <title>Genome assemblies of two species of porcelain crab, Petrolisthes cinctipes and Petrolisthes manimaculis (Anomura: Porcellanidae).</title>
        <authorList>
            <person name="Angst P."/>
        </authorList>
    </citation>
    <scope>NUCLEOTIDE SEQUENCE</scope>
    <source>
        <strain evidence="9">PB745_02</strain>
        <tissue evidence="9">Gill</tissue>
    </source>
</reference>
<dbReference type="SMART" id="SM00356">
    <property type="entry name" value="ZnF_C3H1"/>
    <property type="match status" value="3"/>
</dbReference>
<accession>A0AAE1PQB5</accession>
<dbReference type="AlphaFoldDB" id="A0AAE1PQB5"/>
<dbReference type="CDD" id="cd14686">
    <property type="entry name" value="bZIP"/>
    <property type="match status" value="1"/>
</dbReference>
<keyword evidence="2" id="KW-0677">Repeat</keyword>
<protein>
    <recommendedName>
        <fullName evidence="8">C3H1-type domain-containing protein</fullName>
    </recommendedName>
</protein>
<organism evidence="9 10">
    <name type="scientific">Petrolisthes manimaculis</name>
    <dbReference type="NCBI Taxonomy" id="1843537"/>
    <lineage>
        <taxon>Eukaryota</taxon>
        <taxon>Metazoa</taxon>
        <taxon>Ecdysozoa</taxon>
        <taxon>Arthropoda</taxon>
        <taxon>Crustacea</taxon>
        <taxon>Multicrustacea</taxon>
        <taxon>Malacostraca</taxon>
        <taxon>Eumalacostraca</taxon>
        <taxon>Eucarida</taxon>
        <taxon>Decapoda</taxon>
        <taxon>Pleocyemata</taxon>
        <taxon>Anomura</taxon>
        <taxon>Galatheoidea</taxon>
        <taxon>Porcellanidae</taxon>
        <taxon>Petrolisthes</taxon>
    </lineage>
</organism>
<feature type="domain" description="C3H1-type" evidence="8">
    <location>
        <begin position="66"/>
        <end position="93"/>
    </location>
</feature>
<dbReference type="GO" id="GO:0043484">
    <property type="term" value="P:regulation of RNA splicing"/>
    <property type="evidence" value="ECO:0007669"/>
    <property type="project" value="TreeGrafter"/>
</dbReference>
<comment type="caution">
    <text evidence="9">The sequence shown here is derived from an EMBL/GenBank/DDBJ whole genome shotgun (WGS) entry which is preliminary data.</text>
</comment>
<name>A0AAE1PQB5_9EUCA</name>
<gene>
    <name evidence="9" type="ORF">Pmani_016409</name>
</gene>
<feature type="zinc finger region" description="C3H1-type" evidence="5">
    <location>
        <begin position="105"/>
        <end position="131"/>
    </location>
</feature>
<dbReference type="Gene3D" id="3.30.1370.210">
    <property type="match status" value="1"/>
</dbReference>
<feature type="coiled-coil region" evidence="6">
    <location>
        <begin position="287"/>
        <end position="321"/>
    </location>
</feature>
<dbReference type="GO" id="GO:0003723">
    <property type="term" value="F:RNA binding"/>
    <property type="evidence" value="ECO:0007669"/>
    <property type="project" value="TreeGrafter"/>
</dbReference>
<dbReference type="Proteomes" id="UP001292094">
    <property type="component" value="Unassembled WGS sequence"/>
</dbReference>
<dbReference type="GO" id="GO:0008270">
    <property type="term" value="F:zinc ion binding"/>
    <property type="evidence" value="ECO:0007669"/>
    <property type="project" value="UniProtKB-KW"/>
</dbReference>
<keyword evidence="1 5" id="KW-0479">Metal-binding</keyword>
<evidence type="ECO:0000256" key="1">
    <source>
        <dbReference type="ARBA" id="ARBA00022723"/>
    </source>
</evidence>